<dbReference type="PANTHER" id="PTHR37984">
    <property type="entry name" value="PROTEIN CBG26694"/>
    <property type="match status" value="1"/>
</dbReference>
<dbReference type="GO" id="GO:0003676">
    <property type="term" value="F:nucleic acid binding"/>
    <property type="evidence" value="ECO:0007669"/>
    <property type="project" value="InterPro"/>
</dbReference>
<keyword evidence="3" id="KW-1185">Reference proteome</keyword>
<dbReference type="PANTHER" id="PTHR37984:SF5">
    <property type="entry name" value="PROTEIN NYNRIN-LIKE"/>
    <property type="match status" value="1"/>
</dbReference>
<evidence type="ECO:0000259" key="1">
    <source>
        <dbReference type="PROSITE" id="PS50994"/>
    </source>
</evidence>
<reference evidence="2" key="1">
    <citation type="journal article" date="2023" name="G3 (Bethesda)">
        <title>Whole genome assemblies of Zophobas morio and Tenebrio molitor.</title>
        <authorList>
            <person name="Kaur S."/>
            <person name="Stinson S.A."/>
            <person name="diCenzo G.C."/>
        </authorList>
    </citation>
    <scope>NUCLEOTIDE SEQUENCE</scope>
    <source>
        <strain evidence="2">QUZm001</strain>
    </source>
</reference>
<proteinExistence type="predicted"/>
<dbReference type="Proteomes" id="UP001168821">
    <property type="component" value="Unassembled WGS sequence"/>
</dbReference>
<organism evidence="2 3">
    <name type="scientific">Zophobas morio</name>
    <dbReference type="NCBI Taxonomy" id="2755281"/>
    <lineage>
        <taxon>Eukaryota</taxon>
        <taxon>Metazoa</taxon>
        <taxon>Ecdysozoa</taxon>
        <taxon>Arthropoda</taxon>
        <taxon>Hexapoda</taxon>
        <taxon>Insecta</taxon>
        <taxon>Pterygota</taxon>
        <taxon>Neoptera</taxon>
        <taxon>Endopterygota</taxon>
        <taxon>Coleoptera</taxon>
        <taxon>Polyphaga</taxon>
        <taxon>Cucujiformia</taxon>
        <taxon>Tenebrionidae</taxon>
        <taxon>Zophobas</taxon>
    </lineage>
</organism>
<feature type="domain" description="Integrase catalytic" evidence="1">
    <location>
        <begin position="1"/>
        <end position="104"/>
    </location>
</feature>
<dbReference type="InterPro" id="IPR012337">
    <property type="entry name" value="RNaseH-like_sf"/>
</dbReference>
<dbReference type="InterPro" id="IPR001584">
    <property type="entry name" value="Integrase_cat-core"/>
</dbReference>
<protein>
    <recommendedName>
        <fullName evidence="1">Integrase catalytic domain-containing protein</fullName>
    </recommendedName>
</protein>
<dbReference type="EMBL" id="JALNTZ010000007">
    <property type="protein sequence ID" value="KAJ3646536.1"/>
    <property type="molecule type" value="Genomic_DNA"/>
</dbReference>
<dbReference type="GO" id="GO:0015074">
    <property type="term" value="P:DNA integration"/>
    <property type="evidence" value="ECO:0007669"/>
    <property type="project" value="InterPro"/>
</dbReference>
<dbReference type="Gene3D" id="3.30.420.10">
    <property type="entry name" value="Ribonuclease H-like superfamily/Ribonuclease H"/>
    <property type="match status" value="1"/>
</dbReference>
<dbReference type="PROSITE" id="PS50994">
    <property type="entry name" value="INTEGRASE"/>
    <property type="match status" value="1"/>
</dbReference>
<dbReference type="InterPro" id="IPR050951">
    <property type="entry name" value="Retrovirus_Pol_polyprotein"/>
</dbReference>
<name>A0AA38M7Q9_9CUCU</name>
<evidence type="ECO:0000313" key="3">
    <source>
        <dbReference type="Proteomes" id="UP001168821"/>
    </source>
</evidence>
<evidence type="ECO:0000313" key="2">
    <source>
        <dbReference type="EMBL" id="KAJ3646536.1"/>
    </source>
</evidence>
<gene>
    <name evidence="2" type="ORF">Zmor_024120</name>
</gene>
<dbReference type="InterPro" id="IPR036397">
    <property type="entry name" value="RNaseH_sf"/>
</dbReference>
<dbReference type="AlphaFoldDB" id="A0AA38M7Q9"/>
<comment type="caution">
    <text evidence="2">The sequence shown here is derived from an EMBL/GenBank/DDBJ whole genome shotgun (WGS) entry which is preliminary data.</text>
</comment>
<sequence>MKKSNATGIIKLLEDKTFTRIGYPKVLISDNGSQFLGKHWKRACRHWQVLHWATAPYTSQENPAERRIQEIKKMLQIQAGENEPNEWDQYLPNVLFHDAEATPP</sequence>
<accession>A0AA38M7Q9</accession>
<dbReference type="SUPFAM" id="SSF53098">
    <property type="entry name" value="Ribonuclease H-like"/>
    <property type="match status" value="1"/>
</dbReference>